<dbReference type="SUPFAM" id="SSF56219">
    <property type="entry name" value="DNase I-like"/>
    <property type="match status" value="1"/>
</dbReference>
<evidence type="ECO:0000313" key="2">
    <source>
        <dbReference type="Proteomes" id="UP000824120"/>
    </source>
</evidence>
<name>A0A9J5YAE7_SOLCO</name>
<dbReference type="Proteomes" id="UP000824120">
    <property type="component" value="Chromosome 7"/>
</dbReference>
<dbReference type="InterPro" id="IPR036691">
    <property type="entry name" value="Endo/exonu/phosph_ase_sf"/>
</dbReference>
<dbReference type="PANTHER" id="PTHR33710">
    <property type="entry name" value="BNAC02G09200D PROTEIN"/>
    <property type="match status" value="1"/>
</dbReference>
<evidence type="ECO:0008006" key="3">
    <source>
        <dbReference type="Google" id="ProtNLM"/>
    </source>
</evidence>
<dbReference type="AlphaFoldDB" id="A0A9J5YAE7"/>
<dbReference type="EMBL" id="JACXVP010000007">
    <property type="protein sequence ID" value="KAG5596276.1"/>
    <property type="molecule type" value="Genomic_DNA"/>
</dbReference>
<dbReference type="OrthoDB" id="1729225at2759"/>
<accession>A0A9J5YAE7</accession>
<proteinExistence type="predicted"/>
<dbReference type="Gene3D" id="3.60.10.10">
    <property type="entry name" value="Endonuclease/exonuclease/phosphatase"/>
    <property type="match status" value="1"/>
</dbReference>
<organism evidence="1 2">
    <name type="scientific">Solanum commersonii</name>
    <name type="common">Commerson's wild potato</name>
    <name type="synonym">Commerson's nightshade</name>
    <dbReference type="NCBI Taxonomy" id="4109"/>
    <lineage>
        <taxon>Eukaryota</taxon>
        <taxon>Viridiplantae</taxon>
        <taxon>Streptophyta</taxon>
        <taxon>Embryophyta</taxon>
        <taxon>Tracheophyta</taxon>
        <taxon>Spermatophyta</taxon>
        <taxon>Magnoliopsida</taxon>
        <taxon>eudicotyledons</taxon>
        <taxon>Gunneridae</taxon>
        <taxon>Pentapetalae</taxon>
        <taxon>asterids</taxon>
        <taxon>lamiids</taxon>
        <taxon>Solanales</taxon>
        <taxon>Solanaceae</taxon>
        <taxon>Solanoideae</taxon>
        <taxon>Solaneae</taxon>
        <taxon>Solanum</taxon>
    </lineage>
</organism>
<dbReference type="PANTHER" id="PTHR33710:SF71">
    <property type="entry name" value="ENDONUCLEASE_EXONUCLEASE_PHOSPHATASE DOMAIN-CONTAINING PROTEIN"/>
    <property type="match status" value="1"/>
</dbReference>
<gene>
    <name evidence="1" type="ORF">H5410_037508</name>
</gene>
<reference evidence="1 2" key="1">
    <citation type="submission" date="2020-09" db="EMBL/GenBank/DDBJ databases">
        <title>De no assembly of potato wild relative species, Solanum commersonii.</title>
        <authorList>
            <person name="Cho K."/>
        </authorList>
    </citation>
    <scope>NUCLEOTIDE SEQUENCE [LARGE SCALE GENOMIC DNA]</scope>
    <source>
        <strain evidence="1">LZ3.2</strain>
        <tissue evidence="1">Leaf</tissue>
    </source>
</reference>
<evidence type="ECO:0000313" key="1">
    <source>
        <dbReference type="EMBL" id="KAG5596276.1"/>
    </source>
</evidence>
<sequence>MKYANYNCNGKIWVFIRDHIEGGGLGWIPDRIDQRLLFTDINQYLIVSIVYAKCDTGERVQLWNDMYCISNDIQNSPWLIGGDFNVILSEEEKIGGLPEYPNEYEEFAFCVNSCELVDVSFKGSPFTWWNGRIDNQSFGMMEVEHLAKRGSRSCSHVTYLWTTNFFVRRPFRFLKFWTGRVDFQQVVKDSWISDEVDVFISLKGKMKKTKTALSKWSRKNIGDKSEEFNGFLKGKNTRLTFTKRWRRFAGEYFQKQFTSNINMEEVPLLRNVQKMVAEEDNRKLNDKPTKEEVKRVVFALSRG</sequence>
<protein>
    <recommendedName>
        <fullName evidence="3">Non-LTR retroelement reverse transcriptase</fullName>
    </recommendedName>
</protein>
<comment type="caution">
    <text evidence="1">The sequence shown here is derived from an EMBL/GenBank/DDBJ whole genome shotgun (WGS) entry which is preliminary data.</text>
</comment>
<keyword evidence="2" id="KW-1185">Reference proteome</keyword>